<dbReference type="InterPro" id="IPR011146">
    <property type="entry name" value="HIT-like"/>
</dbReference>
<evidence type="ECO:0000256" key="2">
    <source>
        <dbReference type="ARBA" id="ARBA00022801"/>
    </source>
</evidence>
<dbReference type="PROSITE" id="PS51084">
    <property type="entry name" value="HIT_2"/>
    <property type="match status" value="1"/>
</dbReference>
<dbReference type="InterPro" id="IPR051884">
    <property type="entry name" value="Bis(5'-adenosyl)-TPase_reg"/>
</dbReference>
<organism evidence="9 10">
    <name type="scientific">Gonapodya prolifera (strain JEL478)</name>
    <name type="common">Monoblepharis prolifera</name>
    <dbReference type="NCBI Taxonomy" id="1344416"/>
    <lineage>
        <taxon>Eukaryota</taxon>
        <taxon>Fungi</taxon>
        <taxon>Fungi incertae sedis</taxon>
        <taxon>Chytridiomycota</taxon>
        <taxon>Chytridiomycota incertae sedis</taxon>
        <taxon>Monoblepharidomycetes</taxon>
        <taxon>Monoblepharidales</taxon>
        <taxon>Gonapodyaceae</taxon>
        <taxon>Gonapodya</taxon>
    </lineage>
</organism>
<evidence type="ECO:0000256" key="4">
    <source>
        <dbReference type="PIRSR" id="PIRSR601310-3"/>
    </source>
</evidence>
<feature type="binding site" evidence="5">
    <location>
        <begin position="90"/>
        <end position="93"/>
    </location>
    <ligand>
        <name>substrate</name>
    </ligand>
</feature>
<feature type="binding site" evidence="5">
    <location>
        <position position="28"/>
    </location>
    <ligand>
        <name>substrate</name>
    </ligand>
</feature>
<evidence type="ECO:0000256" key="7">
    <source>
        <dbReference type="PROSITE-ProRule" id="PRU00464"/>
    </source>
</evidence>
<keyword evidence="10" id="KW-1185">Reference proteome</keyword>
<reference evidence="9 10" key="1">
    <citation type="journal article" date="2015" name="Genome Biol. Evol.">
        <title>Phylogenomic analyses indicate that early fungi evolved digesting cell walls of algal ancestors of land plants.</title>
        <authorList>
            <person name="Chang Y."/>
            <person name="Wang S."/>
            <person name="Sekimoto S."/>
            <person name="Aerts A.L."/>
            <person name="Choi C."/>
            <person name="Clum A."/>
            <person name="LaButti K.M."/>
            <person name="Lindquist E.A."/>
            <person name="Yee Ngan C."/>
            <person name="Ohm R.A."/>
            <person name="Salamov A.A."/>
            <person name="Grigoriev I.V."/>
            <person name="Spatafora J.W."/>
            <person name="Berbee M.L."/>
        </authorList>
    </citation>
    <scope>NUCLEOTIDE SEQUENCE [LARGE SCALE GENOMIC DNA]</scope>
    <source>
        <strain evidence="9 10">JEL478</strain>
    </source>
</reference>
<dbReference type="PANTHER" id="PTHR46243">
    <property type="entry name" value="BIS(5'-ADENOSYL)-TRIPHOSPHATASE"/>
    <property type="match status" value="1"/>
</dbReference>
<evidence type="ECO:0000313" key="10">
    <source>
        <dbReference type="Proteomes" id="UP000070544"/>
    </source>
</evidence>
<feature type="short sequence motif" description="Histidine triad motif" evidence="4 7">
    <location>
        <begin position="95"/>
        <end position="99"/>
    </location>
</feature>
<feature type="domain" description="HIT" evidence="8">
    <location>
        <begin position="3"/>
        <end position="110"/>
    </location>
</feature>
<dbReference type="InterPro" id="IPR019808">
    <property type="entry name" value="Histidine_triad_CS"/>
</dbReference>
<evidence type="ECO:0000256" key="1">
    <source>
        <dbReference type="ARBA" id="ARBA00022741"/>
    </source>
</evidence>
<sequence length="223" mass="24802">MRTFSFGPHLIRASEVFFNSRLSLGIVNLKPLVPGHVLVLPRRVAFRFSDLTHEEVADLFLSVQTIGKVIENQYGGEGLTVAIQDGPAAGQTVKHVHVHIIPRRSGDYPHNDDIYEDIQHGSLAAVNALAERDGHIAATGLHHSISKTPTIERSRPRTVEALGDTTLDRVDRQKTAEGLPGARLPKQAVDFEERPPRSLEEMAQEAGKLRQLFQQYENVWTIP</sequence>
<dbReference type="Gene3D" id="3.30.428.10">
    <property type="entry name" value="HIT-like"/>
    <property type="match status" value="1"/>
</dbReference>
<dbReference type="Proteomes" id="UP000070544">
    <property type="component" value="Unassembled WGS sequence"/>
</dbReference>
<feature type="site" description="Important for induction of apoptosis" evidence="6">
    <location>
        <position position="115"/>
    </location>
</feature>
<keyword evidence="1" id="KW-0547">Nucleotide-binding</keyword>
<dbReference type="PRINTS" id="PR00332">
    <property type="entry name" value="HISTRIAD"/>
</dbReference>
<protein>
    <submittedName>
        <fullName evidence="9">HIT-like protein</fullName>
    </submittedName>
</protein>
<proteinExistence type="predicted"/>
<evidence type="ECO:0000256" key="5">
    <source>
        <dbReference type="PIRSR" id="PIRSR639383-2"/>
    </source>
</evidence>
<dbReference type="EMBL" id="KQ965740">
    <property type="protein sequence ID" value="KXS18826.1"/>
    <property type="molecule type" value="Genomic_DNA"/>
</dbReference>
<name>A0A139AQ12_GONPJ</name>
<dbReference type="PROSITE" id="PS00892">
    <property type="entry name" value="HIT_1"/>
    <property type="match status" value="1"/>
</dbReference>
<evidence type="ECO:0000256" key="3">
    <source>
        <dbReference type="PIRSR" id="PIRSR601310-1"/>
    </source>
</evidence>
<evidence type="ECO:0000256" key="6">
    <source>
        <dbReference type="PIRSR" id="PIRSR639383-3"/>
    </source>
</evidence>
<gene>
    <name evidence="9" type="ORF">M427DRAFT_53317</name>
</gene>
<feature type="binding site" evidence="5">
    <location>
        <position position="99"/>
    </location>
    <ligand>
        <name>substrate</name>
    </ligand>
</feature>
<dbReference type="SUPFAM" id="SSF54197">
    <property type="entry name" value="HIT-like"/>
    <property type="match status" value="1"/>
</dbReference>
<dbReference type="GO" id="GO:0000166">
    <property type="term" value="F:nucleotide binding"/>
    <property type="evidence" value="ECO:0007669"/>
    <property type="project" value="UniProtKB-KW"/>
</dbReference>
<dbReference type="OrthoDB" id="680339at2759"/>
<dbReference type="InterPro" id="IPR001310">
    <property type="entry name" value="Histidine_triad_HIT"/>
</dbReference>
<dbReference type="PANTHER" id="PTHR46243:SF1">
    <property type="entry name" value="BIS(5'-ADENOSYL)-TRIPHOSPHATASE"/>
    <property type="match status" value="1"/>
</dbReference>
<dbReference type="InterPro" id="IPR039383">
    <property type="entry name" value="FHIT"/>
</dbReference>
<feature type="binding site" evidence="5">
    <location>
        <position position="9"/>
    </location>
    <ligand>
        <name>substrate</name>
    </ligand>
</feature>
<dbReference type="STRING" id="1344416.A0A139AQ12"/>
<evidence type="ECO:0000259" key="8">
    <source>
        <dbReference type="PROSITE" id="PS51084"/>
    </source>
</evidence>
<keyword evidence="2" id="KW-0378">Hydrolase</keyword>
<feature type="binding site" evidence="5">
    <location>
        <position position="84"/>
    </location>
    <ligand>
        <name>substrate</name>
    </ligand>
</feature>
<dbReference type="CDD" id="cd01275">
    <property type="entry name" value="FHIT"/>
    <property type="match status" value="1"/>
</dbReference>
<dbReference type="GO" id="GO:0016787">
    <property type="term" value="F:hydrolase activity"/>
    <property type="evidence" value="ECO:0007669"/>
    <property type="project" value="UniProtKB-KW"/>
</dbReference>
<dbReference type="InterPro" id="IPR036265">
    <property type="entry name" value="HIT-like_sf"/>
</dbReference>
<dbReference type="AlphaFoldDB" id="A0A139AQ12"/>
<dbReference type="Pfam" id="PF01230">
    <property type="entry name" value="HIT"/>
    <property type="match status" value="1"/>
</dbReference>
<accession>A0A139AQ12</accession>
<evidence type="ECO:0000313" key="9">
    <source>
        <dbReference type="EMBL" id="KXS18826.1"/>
    </source>
</evidence>
<feature type="active site" description="Tele-AMP-histidine intermediate" evidence="3">
    <location>
        <position position="97"/>
    </location>
</feature>